<feature type="region of interest" description="Disordered" evidence="2">
    <location>
        <begin position="988"/>
        <end position="1014"/>
    </location>
</feature>
<feature type="chain" id="PRO_5011532618" evidence="3">
    <location>
        <begin position="21"/>
        <end position="1394"/>
    </location>
</feature>
<organism evidence="4 5">
    <name type="scientific">Parapedobacter indicus</name>
    <dbReference type="NCBI Taxonomy" id="1477437"/>
    <lineage>
        <taxon>Bacteria</taxon>
        <taxon>Pseudomonadati</taxon>
        <taxon>Bacteroidota</taxon>
        <taxon>Sphingobacteriia</taxon>
        <taxon>Sphingobacteriales</taxon>
        <taxon>Sphingobacteriaceae</taxon>
        <taxon>Parapedobacter</taxon>
    </lineage>
</organism>
<dbReference type="RefSeq" id="WP_143072944.1">
    <property type="nucleotide sequence ID" value="NZ_FOQO01000007.1"/>
</dbReference>
<evidence type="ECO:0000256" key="1">
    <source>
        <dbReference type="SAM" id="Coils"/>
    </source>
</evidence>
<sequence length="1394" mass="147263">MNKHLLLTIASMLFVGALFSQQKVKDRTVEGNTLPNGNAILELESTNKGLLHTRVMLTSSTEATPLSQHVAGMMVYNTATANDVVPGIYYNDGTKWVLAGTVTNGANNISYNPTSYEISYVDDQGNTQTIDLQEIVRANETVTMLANNGDGTYTYTSEAGTETMINVPADVISNFEEILNNEGVRNELIEQLTNTSVGGNVYYDGTAFTYVDGDGNTQTIDFGDLVQANETVTTLVSNGGGTYTYTSEDGTAVTFDANTSTVTDNGDGTYTITNADGTTVTIDVAGDVLTEFQDNTSDIYTEIQNIITAGSDALVDNGDGTFTHTAADGTEVTFDGTRSDITDNGDGTYTVIGQDGTPVTIDVTGDVLTDLQDNTSDIYNEIRNIITAGSDALVDNGDGTFTHTAADGTVVSFDANTTTVMDNGDGTYTVTGADGTTVVIDTPGDVLTDLQDNTSDIYTEIQNIVTANETLTALVNNTDGTYTYYNEAGIDAAGNPIPGSGVAIDIPADVISNFETIIGDADVLNELIEQLTSTSVGGNVYYDGTAFTYVDAAGDTQTIDLGDLVKANETLTALVNNTDGTYTYYNEAGIDDAGNPVPGSGIVIDIPADVISNFETIIGDADVLNELIEQLTNTSVGGNVYYDGTSFTYVDAAGDPQSIDFGDLVQANETVTTLVNNTDGTYTYYNEAGIDDDGNPVPGSGIVIDIPADVISNFETIIGDADVLNELIEQLTSTSVGGNVYYDGTSFTYVDAAGDTQSIDFGDLVQANETVTTLVNNTDGTYTYYNEAGIDDDGNPVPGSGIVIDIPADVISNFETIIGDADVLNELIEQLTSTSVGGNVYYDGTAFTYVDAAGDTQSIDFGDLVQANETVTTLVNNTDGTYTYYNEAGIDDDGNPVPGSGIVIDIPADVISNFETIIGDADVLNELIEQLTSTSVGGNVYYDGTSFTYVDAAGDPQSIDFGDLVQANETVTTLVNNTDGTYTYTSEDGTPTTFDVTQSGVGDPTTAGTTGTAGDIYVDESTGDIYTNDGTTWKPANVNIYNSDGALTGDRILDLNGSSLEFAGTNQQTGWSPNGGITQNNLLPSSGSASMGFLGGNNTNLYVQAFYGGSTQVIASGNATNFVIGTGYTANPTFVRFDTSPGGGLAPNPAIYITSEGYLGIGSDGLDASEKLDVTAGNARIRDINTNVGASTDNIVVADADGVLKTVATDAFAIEPWQVQGTTDKATDNAQEIYQTGSIAIGTNEIPVLSVDGENLTSTVKLHVDGNITSTGRLYTTNSLYADYVFEKYFNGHSDLNAKYEFASLNDVKKFITKNHHLPGITRIADLSKSANGYTFDLTSLSIQQLEKIEELFIHTIEQQELLDKQQAQLEKQQKELAELKEKLAKIEQLLGQQ</sequence>
<feature type="coiled-coil region" evidence="1">
    <location>
        <begin position="1356"/>
        <end position="1390"/>
    </location>
</feature>
<feature type="compositionally biased region" description="Low complexity" evidence="2">
    <location>
        <begin position="1005"/>
        <end position="1014"/>
    </location>
</feature>
<name>A0A1I3NUH2_9SPHI</name>
<evidence type="ECO:0000256" key="2">
    <source>
        <dbReference type="SAM" id="MobiDB-lite"/>
    </source>
</evidence>
<feature type="compositionally biased region" description="Polar residues" evidence="2">
    <location>
        <begin position="988"/>
        <end position="1000"/>
    </location>
</feature>
<proteinExistence type="predicted"/>
<feature type="signal peptide" evidence="3">
    <location>
        <begin position="1"/>
        <end position="20"/>
    </location>
</feature>
<protein>
    <submittedName>
        <fullName evidence="4">Uncharacterized protein</fullName>
    </submittedName>
</protein>
<dbReference type="Proteomes" id="UP000198670">
    <property type="component" value="Unassembled WGS sequence"/>
</dbReference>
<accession>A0A1I3NUH2</accession>
<evidence type="ECO:0000256" key="3">
    <source>
        <dbReference type="SAM" id="SignalP"/>
    </source>
</evidence>
<reference evidence="4 5" key="1">
    <citation type="submission" date="2016-10" db="EMBL/GenBank/DDBJ databases">
        <authorList>
            <person name="de Groot N.N."/>
        </authorList>
    </citation>
    <scope>NUCLEOTIDE SEQUENCE [LARGE SCALE GENOMIC DNA]</scope>
    <source>
        <strain evidence="4 5">RK1</strain>
    </source>
</reference>
<evidence type="ECO:0000313" key="5">
    <source>
        <dbReference type="Proteomes" id="UP000198670"/>
    </source>
</evidence>
<dbReference type="EMBL" id="FOQO01000007">
    <property type="protein sequence ID" value="SFJ12416.1"/>
    <property type="molecule type" value="Genomic_DNA"/>
</dbReference>
<gene>
    <name evidence="4" type="ORF">SAMN05444682_107303</name>
</gene>
<evidence type="ECO:0000313" key="4">
    <source>
        <dbReference type="EMBL" id="SFJ12416.1"/>
    </source>
</evidence>
<keyword evidence="5" id="KW-1185">Reference proteome</keyword>
<dbReference type="STRING" id="1477437.SAMN05444682_107303"/>
<keyword evidence="1" id="KW-0175">Coiled coil</keyword>
<keyword evidence="3" id="KW-0732">Signal</keyword>